<evidence type="ECO:0000313" key="4">
    <source>
        <dbReference type="Proteomes" id="UP000481360"/>
    </source>
</evidence>
<dbReference type="RefSeq" id="WP_166053598.1">
    <property type="nucleotide sequence ID" value="NZ_JAAMPJ010000014.1"/>
</dbReference>
<dbReference type="EMBL" id="JAAMPJ010000014">
    <property type="protein sequence ID" value="NGY64773.1"/>
    <property type="molecule type" value="Genomic_DNA"/>
</dbReference>
<organism evidence="3 4">
    <name type="scientific">Lentzea alba</name>
    <dbReference type="NCBI Taxonomy" id="2714351"/>
    <lineage>
        <taxon>Bacteria</taxon>
        <taxon>Bacillati</taxon>
        <taxon>Actinomycetota</taxon>
        <taxon>Actinomycetes</taxon>
        <taxon>Pseudonocardiales</taxon>
        <taxon>Pseudonocardiaceae</taxon>
        <taxon>Lentzea</taxon>
    </lineage>
</organism>
<keyword evidence="2" id="KW-0804">Transcription</keyword>
<dbReference type="Proteomes" id="UP000481360">
    <property type="component" value="Unassembled WGS sequence"/>
</dbReference>
<protein>
    <recommendedName>
        <fullName evidence="5">Zinc-finger</fullName>
    </recommendedName>
</protein>
<evidence type="ECO:0000256" key="1">
    <source>
        <dbReference type="ARBA" id="ARBA00023015"/>
    </source>
</evidence>
<proteinExistence type="predicted"/>
<reference evidence="3 4" key="1">
    <citation type="submission" date="2020-03" db="EMBL/GenBank/DDBJ databases">
        <title>Isolation and identification of active actinomycetes.</title>
        <authorList>
            <person name="Sun X."/>
        </authorList>
    </citation>
    <scope>NUCLEOTIDE SEQUENCE [LARGE SCALE GENOMIC DNA]</scope>
    <source>
        <strain evidence="3 4">NEAU-D13</strain>
    </source>
</reference>
<dbReference type="Gene3D" id="1.10.10.1320">
    <property type="entry name" value="Anti-sigma factor, zinc-finger domain"/>
    <property type="match status" value="1"/>
</dbReference>
<accession>A0A7C9VV68</accession>
<comment type="caution">
    <text evidence="3">The sequence shown here is derived from an EMBL/GenBank/DDBJ whole genome shotgun (WGS) entry which is preliminary data.</text>
</comment>
<evidence type="ECO:0000313" key="3">
    <source>
        <dbReference type="EMBL" id="NGY64773.1"/>
    </source>
</evidence>
<dbReference type="InterPro" id="IPR041916">
    <property type="entry name" value="Anti_sigma_zinc_sf"/>
</dbReference>
<dbReference type="AlphaFoldDB" id="A0A7C9VV68"/>
<sequence>MTDDCPHAVSAGSYLLEILTPEETADFRHHSRHCLPCQREIVALMPGALFLQELRADILAANQRLCTDRPVLTTVAAREPRWIAGCGTV</sequence>
<evidence type="ECO:0000256" key="2">
    <source>
        <dbReference type="ARBA" id="ARBA00023163"/>
    </source>
</evidence>
<keyword evidence="1" id="KW-0805">Transcription regulation</keyword>
<keyword evidence="4" id="KW-1185">Reference proteome</keyword>
<name>A0A7C9VV68_9PSEU</name>
<gene>
    <name evidence="3" type="ORF">G7043_38260</name>
</gene>
<evidence type="ECO:0008006" key="5">
    <source>
        <dbReference type="Google" id="ProtNLM"/>
    </source>
</evidence>